<dbReference type="EMBL" id="CP027062">
    <property type="protein sequence ID" value="AVI49807.1"/>
    <property type="molecule type" value="Genomic_DNA"/>
</dbReference>
<accession>A0A2S0HT07</accession>
<feature type="signal peptide" evidence="1">
    <location>
        <begin position="1"/>
        <end position="24"/>
    </location>
</feature>
<reference evidence="2 3" key="1">
    <citation type="submission" date="2018-02" db="EMBL/GenBank/DDBJ databases">
        <title>Genomic analysis of the strain RR4-38 isolated from a seawater recirculating aquaculture system.</title>
        <authorList>
            <person name="Kim Y.-S."/>
            <person name="Jang Y.H."/>
            <person name="Kim K.-H."/>
        </authorList>
    </citation>
    <scope>NUCLEOTIDE SEQUENCE [LARGE SCALE GENOMIC DNA]</scope>
    <source>
        <strain evidence="2 3">RR4-38</strain>
    </source>
</reference>
<evidence type="ECO:0008006" key="4">
    <source>
        <dbReference type="Google" id="ProtNLM"/>
    </source>
</evidence>
<evidence type="ECO:0000313" key="3">
    <source>
        <dbReference type="Proteomes" id="UP000238442"/>
    </source>
</evidence>
<dbReference type="RefSeq" id="WP_105214109.1">
    <property type="nucleotide sequence ID" value="NZ_CP027062.1"/>
</dbReference>
<evidence type="ECO:0000256" key="1">
    <source>
        <dbReference type="SAM" id="SignalP"/>
    </source>
</evidence>
<proteinExistence type="predicted"/>
<dbReference type="InterPro" id="IPR026341">
    <property type="entry name" value="T9SS_type_B"/>
</dbReference>
<feature type="chain" id="PRO_5015689145" description="Gliding motility-associated C-terminal domain-containing protein" evidence="1">
    <location>
        <begin position="25"/>
        <end position="813"/>
    </location>
</feature>
<dbReference type="KEGG" id="aue:C5O00_00955"/>
<dbReference type="Proteomes" id="UP000238442">
    <property type="component" value="Chromosome"/>
</dbReference>
<keyword evidence="3" id="KW-1185">Reference proteome</keyword>
<name>A0A2S0HT07_9FLAO</name>
<evidence type="ECO:0000313" key="2">
    <source>
        <dbReference type="EMBL" id="AVI49807.1"/>
    </source>
</evidence>
<dbReference type="Pfam" id="PF13585">
    <property type="entry name" value="CHU_C"/>
    <property type="match status" value="1"/>
</dbReference>
<sequence length="813" mass="88878">MRFHPLLINSLCIILLLCPVFLSAQDDVSLFAQFNGRYDYLAFGNTMNIAENTGGNPPADCVILTESSADYSLGIGQTPVAALLYWAGVGTGDLDVELNGTPISAQRVFSYQLSAQYVYFAAYADVTDLIVATGPGTYTLSELDLTSEIQNYCTNTTNFAGWAINVIYQDLTLPLNQVNVFDGLEGVSAVNNELNIVIDNLLVLDNEGAKIGFTAWEGDESLANNETLQINGNIISNPPLNPANNQFNGTNSFTGNSDFYNMDLDFYDIENNIQPGDTMATITLTSSQDLVMINNVITVLNTELPDATISIDNVFGADECGDRDITVEYTVYNVNSTDILPANTPIAFYANTTLVGQAATMAALPIGGSESGSIDLSIPLSIPPDFELKAFVDDDGGGQGVVQELNEDNNGFIIDFHLLAFPVIPGLENLELCDVVGTELFDLTQATSLIDPVNTITYHTSEDDALNDINPIVNPTSYQNVSNPETIWIRVSNPDCFVVDSFEIEVIPCPLPDATIDILEPLYACRGREFTIHYVVFNLESTGPLPAGTPITFYIDNVIIAQSATQNVIPVDGSEEGSVTLDLSPDIPDEFLLFAMVDDVGNGTGIVEELNEFNNDNDSYTVFGSIPPLGTLPDLVACDEGFNMATFDLTEQNENISGDPDDLITYYTNEADAIAGINPIQDPENYTNSIDPQRIYVRLDNIICFTVGFFNIRTENCPPFIPEGFSPNEDNINDEFEISGLLNVFENFNLKIYSREGNLIYEGGNDDGFWSGIPNTGLLYREQLVPVGTYYYVLQLNDSQYPDAYLGFVYVNY</sequence>
<dbReference type="AlphaFoldDB" id="A0A2S0HT07"/>
<dbReference type="NCBIfam" id="TIGR04131">
    <property type="entry name" value="Bac_Flav_CTERM"/>
    <property type="match status" value="1"/>
</dbReference>
<organism evidence="2 3">
    <name type="scientific">Pukyongia salina</name>
    <dbReference type="NCBI Taxonomy" id="2094025"/>
    <lineage>
        <taxon>Bacteria</taxon>
        <taxon>Pseudomonadati</taxon>
        <taxon>Bacteroidota</taxon>
        <taxon>Flavobacteriia</taxon>
        <taxon>Flavobacteriales</taxon>
        <taxon>Flavobacteriaceae</taxon>
        <taxon>Pukyongia</taxon>
    </lineage>
</organism>
<keyword evidence="1" id="KW-0732">Signal</keyword>
<protein>
    <recommendedName>
        <fullName evidence="4">Gliding motility-associated C-terminal domain-containing protein</fullName>
    </recommendedName>
</protein>
<dbReference type="OrthoDB" id="1140688at2"/>
<gene>
    <name evidence="2" type="ORF">C5O00_00955</name>
</gene>